<dbReference type="RefSeq" id="WP_088254304.1">
    <property type="nucleotide sequence ID" value="NZ_NIDE01000004.1"/>
</dbReference>
<evidence type="ECO:0000259" key="4">
    <source>
        <dbReference type="Pfam" id="PF07587"/>
    </source>
</evidence>
<feature type="domain" description="DUF1553" evidence="4">
    <location>
        <begin position="344"/>
        <end position="464"/>
    </location>
</feature>
<evidence type="ECO:0000256" key="2">
    <source>
        <dbReference type="SAM" id="SignalP"/>
    </source>
</evidence>
<keyword evidence="6" id="KW-1185">Reference proteome</keyword>
<name>A0A225DV00_9BACT</name>
<evidence type="ECO:0000313" key="6">
    <source>
        <dbReference type="Proteomes" id="UP000214646"/>
    </source>
</evidence>
<dbReference type="AlphaFoldDB" id="A0A225DV00"/>
<proteinExistence type="predicted"/>
<feature type="region of interest" description="Disordered" evidence="1">
    <location>
        <begin position="578"/>
        <end position="622"/>
    </location>
</feature>
<comment type="caution">
    <text evidence="5">The sequence shown here is derived from an EMBL/GenBank/DDBJ whole genome shotgun (WGS) entry which is preliminary data.</text>
</comment>
<dbReference type="EMBL" id="NIDE01000004">
    <property type="protein sequence ID" value="OWK43474.1"/>
    <property type="molecule type" value="Genomic_DNA"/>
</dbReference>
<feature type="region of interest" description="Disordered" evidence="1">
    <location>
        <begin position="321"/>
        <end position="341"/>
    </location>
</feature>
<evidence type="ECO:0000313" key="5">
    <source>
        <dbReference type="EMBL" id="OWK43474.1"/>
    </source>
</evidence>
<feature type="domain" description="DUF1549" evidence="3">
    <location>
        <begin position="131"/>
        <end position="262"/>
    </location>
</feature>
<feature type="compositionally biased region" description="Polar residues" evidence="1">
    <location>
        <begin position="326"/>
        <end position="341"/>
    </location>
</feature>
<evidence type="ECO:0008006" key="7">
    <source>
        <dbReference type="Google" id="ProtNLM"/>
    </source>
</evidence>
<dbReference type="Pfam" id="PF07583">
    <property type="entry name" value="PSCyt2"/>
    <property type="match status" value="2"/>
</dbReference>
<dbReference type="Pfam" id="PF07587">
    <property type="entry name" value="PSD1"/>
    <property type="match status" value="1"/>
</dbReference>
<dbReference type="PANTHER" id="PTHR35889:SF3">
    <property type="entry name" value="F-BOX DOMAIN-CONTAINING PROTEIN"/>
    <property type="match status" value="1"/>
</dbReference>
<dbReference type="InterPro" id="IPR022655">
    <property type="entry name" value="DUF1553"/>
</dbReference>
<dbReference type="OrthoDB" id="289126at2"/>
<feature type="chain" id="PRO_5013302262" description="DUF1549 domain-containing protein" evidence="2">
    <location>
        <begin position="24"/>
        <end position="650"/>
    </location>
</feature>
<feature type="signal peptide" evidence="2">
    <location>
        <begin position="1"/>
        <end position="23"/>
    </location>
</feature>
<protein>
    <recommendedName>
        <fullName evidence="7">DUF1549 domain-containing protein</fullName>
    </recommendedName>
</protein>
<accession>A0A225DV00</accession>
<gene>
    <name evidence="5" type="ORF">FRUB_03073</name>
</gene>
<evidence type="ECO:0000256" key="1">
    <source>
        <dbReference type="SAM" id="MobiDB-lite"/>
    </source>
</evidence>
<feature type="compositionally biased region" description="Low complexity" evidence="1">
    <location>
        <begin position="585"/>
        <end position="605"/>
    </location>
</feature>
<keyword evidence="2" id="KW-0732">Signal</keyword>
<evidence type="ECO:0000259" key="3">
    <source>
        <dbReference type="Pfam" id="PF07583"/>
    </source>
</evidence>
<dbReference type="Proteomes" id="UP000214646">
    <property type="component" value="Unassembled WGS sequence"/>
</dbReference>
<organism evidence="5 6">
    <name type="scientific">Fimbriiglobus ruber</name>
    <dbReference type="NCBI Taxonomy" id="1908690"/>
    <lineage>
        <taxon>Bacteria</taxon>
        <taxon>Pseudomonadati</taxon>
        <taxon>Planctomycetota</taxon>
        <taxon>Planctomycetia</taxon>
        <taxon>Gemmatales</taxon>
        <taxon>Gemmataceae</taxon>
        <taxon>Fimbriiglobus</taxon>
    </lineage>
</organism>
<sequence>MNRLIAAVFAAGLLAASVPAARAADAAAPVAAAHSQTALINEKIAEGWKAAEIKKPAAKASDHEFIRRVFIDLIGRVATPEEVIDFEQDKSADKRAKLVKRLLYDGAYKPKSSGTPFKGADGKPMVFDYTSEYAQHWSHIWTVWLMSRTVDARYREQMGLWLYKAFGEDRSYRDMVVQLLTATGKSNQHGEVNFIAHQLGDNNPPEKRTELGPFDAVPATSRITRLFLGLQTQCTQCHDHPFNKEWIQSDFWGVNAYLRQTTRDGTPTRNIPGQQMMANLAVLEISDSTTINQSGIVFYEKRDGKLMASKPNMLKDYAQAEKGESPNKTMQAANGSTSSGAKTRREVMAQYVVSHDNFSRAFVNRIWGHLFGRGLNKEPSIDDFGSHNEVVHPELLNGLAADFAKYKYSPKLLLEWICTSEPYSLSHVASKDYADQKYDPYFARMPLKALSPEVLYESLMTATRAGLTADSQQKRKERDAWMGKLVRNFGDDEGNELTFNGTVVQALLMMNGRELNDEISAKGTNAVEKAVAKHSKGGGTNVDGVLDELFLMTLNRRPFPEEKAKLKGVMLHGALVKGEAPKTEGPTPGAKTSPGGKPTGTKPAPGGKPGPKPKGPVITGQVAPTGAHDVSFYQDVFWALLNTNEFMLNH</sequence>
<dbReference type="InterPro" id="IPR011444">
    <property type="entry name" value="DUF1549"/>
</dbReference>
<feature type="domain" description="DUF1549" evidence="3">
    <location>
        <begin position="40"/>
        <end position="108"/>
    </location>
</feature>
<reference evidence="6" key="1">
    <citation type="submission" date="2017-06" db="EMBL/GenBank/DDBJ databases">
        <title>Genome analysis of Fimbriiglobus ruber SP5, the first member of the order Planctomycetales with confirmed chitinolytic capability.</title>
        <authorList>
            <person name="Ravin N.V."/>
            <person name="Rakitin A.L."/>
            <person name="Ivanova A.A."/>
            <person name="Beletsky A.V."/>
            <person name="Kulichevskaya I.S."/>
            <person name="Mardanov A.V."/>
            <person name="Dedysh S.N."/>
        </authorList>
    </citation>
    <scope>NUCLEOTIDE SEQUENCE [LARGE SCALE GENOMIC DNA]</scope>
    <source>
        <strain evidence="6">SP5</strain>
    </source>
</reference>
<dbReference type="PANTHER" id="PTHR35889">
    <property type="entry name" value="CYCLOINULO-OLIGOSACCHARIDE FRUCTANOTRANSFERASE-RELATED"/>
    <property type="match status" value="1"/>
</dbReference>